<dbReference type="EMBL" id="JAWDGP010005206">
    <property type="protein sequence ID" value="KAK3758834.1"/>
    <property type="molecule type" value="Genomic_DNA"/>
</dbReference>
<proteinExistence type="predicted"/>
<sequence length="86" mass="9046">MVIGEAAHVTASTQATGAGHEGQSQSGVTGSCQTRSLVAPRDHAAMLRHQVRGSLGEDGGRCCMDFYSDRATKLGHRVSTTLLCRC</sequence>
<organism evidence="2 3">
    <name type="scientific">Elysia crispata</name>
    <name type="common">lettuce slug</name>
    <dbReference type="NCBI Taxonomy" id="231223"/>
    <lineage>
        <taxon>Eukaryota</taxon>
        <taxon>Metazoa</taxon>
        <taxon>Spiralia</taxon>
        <taxon>Lophotrochozoa</taxon>
        <taxon>Mollusca</taxon>
        <taxon>Gastropoda</taxon>
        <taxon>Heterobranchia</taxon>
        <taxon>Euthyneura</taxon>
        <taxon>Panpulmonata</taxon>
        <taxon>Sacoglossa</taxon>
        <taxon>Placobranchoidea</taxon>
        <taxon>Plakobranchidae</taxon>
        <taxon>Elysia</taxon>
    </lineage>
</organism>
<accession>A0AAE1D655</accession>
<dbReference type="AlphaFoldDB" id="A0AAE1D655"/>
<evidence type="ECO:0000313" key="3">
    <source>
        <dbReference type="Proteomes" id="UP001283361"/>
    </source>
</evidence>
<protein>
    <submittedName>
        <fullName evidence="2">Uncharacterized protein</fullName>
    </submittedName>
</protein>
<dbReference type="Proteomes" id="UP001283361">
    <property type="component" value="Unassembled WGS sequence"/>
</dbReference>
<name>A0AAE1D655_9GAST</name>
<evidence type="ECO:0000313" key="2">
    <source>
        <dbReference type="EMBL" id="KAK3758834.1"/>
    </source>
</evidence>
<gene>
    <name evidence="2" type="ORF">RRG08_056196</name>
</gene>
<feature type="compositionally biased region" description="Polar residues" evidence="1">
    <location>
        <begin position="10"/>
        <end position="32"/>
    </location>
</feature>
<feature type="region of interest" description="Disordered" evidence="1">
    <location>
        <begin position="1"/>
        <end position="32"/>
    </location>
</feature>
<evidence type="ECO:0000256" key="1">
    <source>
        <dbReference type="SAM" id="MobiDB-lite"/>
    </source>
</evidence>
<comment type="caution">
    <text evidence="2">The sequence shown here is derived from an EMBL/GenBank/DDBJ whole genome shotgun (WGS) entry which is preliminary data.</text>
</comment>
<keyword evidence="3" id="KW-1185">Reference proteome</keyword>
<reference evidence="2" key="1">
    <citation type="journal article" date="2023" name="G3 (Bethesda)">
        <title>A reference genome for the long-term kleptoplast-retaining sea slug Elysia crispata morphotype clarki.</title>
        <authorList>
            <person name="Eastman K.E."/>
            <person name="Pendleton A.L."/>
            <person name="Shaikh M.A."/>
            <person name="Suttiyut T."/>
            <person name="Ogas R."/>
            <person name="Tomko P."/>
            <person name="Gavelis G."/>
            <person name="Widhalm J.R."/>
            <person name="Wisecaver J.H."/>
        </authorList>
    </citation>
    <scope>NUCLEOTIDE SEQUENCE</scope>
    <source>
        <strain evidence="2">ECLA1</strain>
    </source>
</reference>